<protein>
    <recommendedName>
        <fullName evidence="14">Chloride channel protein</fullName>
    </recommendedName>
</protein>
<keyword evidence="9 14" id="KW-0472">Membrane</keyword>
<dbReference type="CDD" id="cd03683">
    <property type="entry name" value="ClC_1_like"/>
    <property type="match status" value="1"/>
</dbReference>
<evidence type="ECO:0000256" key="16">
    <source>
        <dbReference type="SAM" id="MobiDB-lite"/>
    </source>
</evidence>
<comment type="subcellular location">
    <subcellularLocation>
        <location evidence="1 14">Membrane</location>
        <topology evidence="1 14">Multi-pass membrane protein</topology>
    </subcellularLocation>
</comment>
<evidence type="ECO:0000256" key="11">
    <source>
        <dbReference type="ARBA" id="ARBA00023214"/>
    </source>
</evidence>
<feature type="transmembrane region" description="Helical" evidence="14">
    <location>
        <begin position="528"/>
        <end position="551"/>
    </location>
</feature>
<evidence type="ECO:0000256" key="9">
    <source>
        <dbReference type="ARBA" id="ARBA00023136"/>
    </source>
</evidence>
<dbReference type="Gene3D" id="1.10.3080.10">
    <property type="entry name" value="Clc chloride channel"/>
    <property type="match status" value="1"/>
</dbReference>
<feature type="transmembrane region" description="Helical" evidence="14">
    <location>
        <begin position="746"/>
        <end position="767"/>
    </location>
</feature>
<accession>A0AAW0XHH5</accession>
<dbReference type="GO" id="GO:0005886">
    <property type="term" value="C:plasma membrane"/>
    <property type="evidence" value="ECO:0007669"/>
    <property type="project" value="TreeGrafter"/>
</dbReference>
<dbReference type="Pfam" id="PF00571">
    <property type="entry name" value="CBS"/>
    <property type="match status" value="1"/>
</dbReference>
<name>A0AAW0XHH5_CHEQU</name>
<evidence type="ECO:0000256" key="14">
    <source>
        <dbReference type="RuleBase" id="RU361221"/>
    </source>
</evidence>
<comment type="caution">
    <text evidence="18">The sequence shown here is derived from an EMBL/GenBank/DDBJ whole genome shotgun (WGS) entry which is preliminary data.</text>
</comment>
<keyword evidence="12" id="KW-0407">Ion channel</keyword>
<dbReference type="SUPFAM" id="SSF54631">
    <property type="entry name" value="CBS-domain pair"/>
    <property type="match status" value="1"/>
</dbReference>
<evidence type="ECO:0000256" key="10">
    <source>
        <dbReference type="ARBA" id="ARBA00023173"/>
    </source>
</evidence>
<dbReference type="PROSITE" id="PS51371">
    <property type="entry name" value="CBS"/>
    <property type="match status" value="1"/>
</dbReference>
<keyword evidence="11 14" id="KW-0868">Chloride</keyword>
<evidence type="ECO:0000256" key="6">
    <source>
        <dbReference type="ARBA" id="ARBA00022989"/>
    </source>
</evidence>
<feature type="region of interest" description="Disordered" evidence="16">
    <location>
        <begin position="1048"/>
        <end position="1074"/>
    </location>
</feature>
<feature type="transmembrane region" description="Helical" evidence="14">
    <location>
        <begin position="652"/>
        <end position="671"/>
    </location>
</feature>
<evidence type="ECO:0000256" key="5">
    <source>
        <dbReference type="ARBA" id="ARBA00022882"/>
    </source>
</evidence>
<dbReference type="PANTHER" id="PTHR45720:SF10">
    <property type="entry name" value="CHLORIDE CHANNEL PROTEIN 2"/>
    <property type="match status" value="1"/>
</dbReference>
<dbReference type="Proteomes" id="UP001445076">
    <property type="component" value="Unassembled WGS sequence"/>
</dbReference>
<comment type="similarity">
    <text evidence="14">Belongs to the chloride channel (TC 2.A.49) family.</text>
</comment>
<feature type="compositionally biased region" description="Polar residues" evidence="16">
    <location>
        <begin position="214"/>
        <end position="223"/>
    </location>
</feature>
<feature type="region of interest" description="Disordered" evidence="16">
    <location>
        <begin position="85"/>
        <end position="133"/>
    </location>
</feature>
<feature type="transmembrane region" description="Helical" evidence="14">
    <location>
        <begin position="422"/>
        <end position="444"/>
    </location>
</feature>
<feature type="coiled-coil region" evidence="15">
    <location>
        <begin position="949"/>
        <end position="977"/>
    </location>
</feature>
<dbReference type="PRINTS" id="PR00762">
    <property type="entry name" value="CLCHANNEL"/>
</dbReference>
<keyword evidence="10" id="KW-0869">Chloride channel</keyword>
<feature type="transmembrane region" description="Helical" evidence="14">
    <location>
        <begin position="714"/>
        <end position="734"/>
    </location>
</feature>
<evidence type="ECO:0000256" key="13">
    <source>
        <dbReference type="PROSITE-ProRule" id="PRU00703"/>
    </source>
</evidence>
<proteinExistence type="inferred from homology"/>
<dbReference type="InterPro" id="IPR014743">
    <property type="entry name" value="Cl-channel_core"/>
</dbReference>
<keyword evidence="8 13" id="KW-0129">CBS domain</keyword>
<evidence type="ECO:0000256" key="4">
    <source>
        <dbReference type="ARBA" id="ARBA00022737"/>
    </source>
</evidence>
<feature type="domain" description="CBS" evidence="17">
    <location>
        <begin position="870"/>
        <end position="931"/>
    </location>
</feature>
<keyword evidence="3 14" id="KW-0812">Transmembrane</keyword>
<evidence type="ECO:0000256" key="8">
    <source>
        <dbReference type="ARBA" id="ARBA00023122"/>
    </source>
</evidence>
<evidence type="ECO:0000313" key="19">
    <source>
        <dbReference type="Proteomes" id="UP001445076"/>
    </source>
</evidence>
<feature type="transmembrane region" description="Helical" evidence="14">
    <location>
        <begin position="563"/>
        <end position="584"/>
    </location>
</feature>
<keyword evidence="15" id="KW-0175">Coiled coil</keyword>
<sequence>MLVMRTGCVSVPSVDTTGSDGGSKVTVMGTNMADVEGVSTPTVSPALTSGDPPSNTSHCDDVVDHILREAILANTEDLQDTLAEAPPLKDTNDKPSMIGSHGLPLLSMSSTDPLAAKPDTAPPKLGAQSRLLTSPTSPVSIHVFDSDDVSRCGELNTPLRFDSSEFTWRRSEAEEEEEEVVSRSIPTIDYLQVPPHNRAKFRKRARFPFSRSSDSLASPTLSEKPTAAKVAASVAPETSEDDTDGDHDLVKRRAQQVSRESLVETVDSLNAANCVIKIPKKQRKPSFSQLDIPCYHRRPSGQALDINFDYTFTVMYGRYTKDLSRYARHEAKKLKKADKSTLESGTSGLRPYRGRVASKCLRALGTVWQATFARVGEDWVFLAMLGIVMAIVSFMMDYGIAMCNKAQLWLYRDLASHQALQYLAWVSLPVCLILFSAGFVHILAPQAVGSGIPEMKTILRGVVLKEYLTFKTLVAKVIGLTATLGSGLPLGKEGPFVHIASMVATLLSKGVTSFKGIYENESRNSEMLAAACAVGVACSFAAPIGGVLFSIEVTSVYFAVRNYWRGFFAAVCGAMMFRLLAVWFNDEETLTALFKTNFKVGYPFDPQELFVFALTGVVCGFLGAFYVWVHRQYVIFMRKNKKMKAFLQKSRFAYPVLVTLIVLTIQFPPLLGQFISSHQSTHSQVVELFSNITWTKKDHTVHEFQVVENWRTPWTGIFVSLLLYVTFTLFGNVVSSTLPVPSGIFIPVFKIGAAVGRIVGETMAYIFPNGLNYGGHNHIIIPGGYSIAGAAAMAGAVTHTISTSVIVFELTGQITHIIPVMVAVLIANGIAQLLQPSVYDSIIQIKKLPYLPDILTATSGAYNIYVEDFMVRDVKYIWYGISYRQLKNILKEHKKIRSLPLVDSPDSMILLGSIQRSELISMLEEHLGKDRRLKVINKWKFAAQKVLEAEQLQKEPNNTQEERKKTKQRLLDIAEARKMKSTPLPSPSLSMVAGVGEEEKDSLLMPSTLPTAPTVSNPASTTGNIASTIPTSTLTQLPVVTTDIVENSKNQERRPSRFEVTKVETPSKENSSSVTLQIDPVEIPAVSDLELDNEQTPQRNTLPRKSILKKTNSFILHPATSSPIASPQHTPYATVHAGDSKLRQAFEAVLRKTSLLSDANAHSSQSVNLGVPKRVSLPMERMVAMTLEQQRKWEEEELNKEVDFSKCHIDPAPFQLVERTSLLKVHSLFSMLGLNHAYVTAIGRIIGVVALKELRKAVESTNSGDFRPRRDKGVGGSFRERFLRSTIRRKLRKAIEETNSGDFPKAEPAPAAAMAGATDTNSSTQATKAESKE</sequence>
<dbReference type="InterPro" id="IPR000644">
    <property type="entry name" value="CBS_dom"/>
</dbReference>
<dbReference type="PANTHER" id="PTHR45720">
    <property type="entry name" value="CHLORIDE CHANNEL PROTEIN 2"/>
    <property type="match status" value="1"/>
</dbReference>
<dbReference type="InterPro" id="IPR001807">
    <property type="entry name" value="ClC"/>
</dbReference>
<dbReference type="FunFam" id="1.10.3080.10:FF:000003">
    <property type="entry name" value="Chloride channel 2"/>
    <property type="match status" value="1"/>
</dbReference>
<feature type="region of interest" description="Disordered" evidence="16">
    <location>
        <begin position="211"/>
        <end position="248"/>
    </location>
</feature>
<keyword evidence="5" id="KW-0851">Voltage-gated channel</keyword>
<feature type="transmembrane region" description="Helical" evidence="14">
    <location>
        <begin position="814"/>
        <end position="834"/>
    </location>
</feature>
<dbReference type="Pfam" id="PF00654">
    <property type="entry name" value="Voltage_CLC"/>
    <property type="match status" value="1"/>
</dbReference>
<feature type="compositionally biased region" description="Basic and acidic residues" evidence="16">
    <location>
        <begin position="1049"/>
        <end position="1067"/>
    </location>
</feature>
<keyword evidence="6 14" id="KW-1133">Transmembrane helix</keyword>
<dbReference type="GO" id="GO:0034707">
    <property type="term" value="C:chloride channel complex"/>
    <property type="evidence" value="ECO:0007669"/>
    <property type="project" value="UniProtKB-KW"/>
</dbReference>
<evidence type="ECO:0000256" key="15">
    <source>
        <dbReference type="SAM" id="Coils"/>
    </source>
</evidence>
<dbReference type="InterPro" id="IPR050970">
    <property type="entry name" value="Cl_channel_volt-gated"/>
</dbReference>
<feature type="compositionally biased region" description="Polar residues" evidence="16">
    <location>
        <begin position="1318"/>
        <end position="1333"/>
    </location>
</feature>
<feature type="transmembrane region" description="Helical" evidence="14">
    <location>
        <begin position="379"/>
        <end position="401"/>
    </location>
</feature>
<dbReference type="InterPro" id="IPR046342">
    <property type="entry name" value="CBS_dom_sf"/>
</dbReference>
<dbReference type="GO" id="GO:0005247">
    <property type="term" value="F:voltage-gated chloride channel activity"/>
    <property type="evidence" value="ECO:0007669"/>
    <property type="project" value="TreeGrafter"/>
</dbReference>
<dbReference type="FunFam" id="3.10.580.10:FF:000032">
    <property type="entry name" value="Chloride channel protein"/>
    <property type="match status" value="1"/>
</dbReference>
<keyword evidence="19" id="KW-1185">Reference proteome</keyword>
<feature type="region of interest" description="Disordered" evidence="16">
    <location>
        <begin position="1294"/>
        <end position="1333"/>
    </location>
</feature>
<evidence type="ECO:0000256" key="2">
    <source>
        <dbReference type="ARBA" id="ARBA00022448"/>
    </source>
</evidence>
<feature type="compositionally biased region" description="Low complexity" evidence="16">
    <location>
        <begin position="1306"/>
        <end position="1317"/>
    </location>
</feature>
<evidence type="ECO:0000256" key="12">
    <source>
        <dbReference type="ARBA" id="ARBA00023303"/>
    </source>
</evidence>
<dbReference type="SUPFAM" id="SSF81340">
    <property type="entry name" value="Clc chloride channel"/>
    <property type="match status" value="1"/>
</dbReference>
<keyword evidence="7 14" id="KW-0406">Ion transport</keyword>
<reference evidence="18 19" key="1">
    <citation type="journal article" date="2024" name="BMC Genomics">
        <title>Genome assembly of redclaw crayfish (Cherax quadricarinatus) provides insights into its immune adaptation and hypoxia tolerance.</title>
        <authorList>
            <person name="Liu Z."/>
            <person name="Zheng J."/>
            <person name="Li H."/>
            <person name="Fang K."/>
            <person name="Wang S."/>
            <person name="He J."/>
            <person name="Zhou D."/>
            <person name="Weng S."/>
            <person name="Chi M."/>
            <person name="Gu Z."/>
            <person name="He J."/>
            <person name="Li F."/>
            <person name="Wang M."/>
        </authorList>
    </citation>
    <scope>NUCLEOTIDE SEQUENCE [LARGE SCALE GENOMIC DNA]</scope>
    <source>
        <strain evidence="18">ZL_2023a</strain>
    </source>
</reference>
<evidence type="ECO:0000256" key="3">
    <source>
        <dbReference type="ARBA" id="ARBA00022692"/>
    </source>
</evidence>
<feature type="transmembrane region" description="Helical" evidence="14">
    <location>
        <begin position="779"/>
        <end position="802"/>
    </location>
</feature>
<evidence type="ECO:0000313" key="18">
    <source>
        <dbReference type="EMBL" id="KAK8738711.1"/>
    </source>
</evidence>
<dbReference type="Gene3D" id="3.10.580.10">
    <property type="entry name" value="CBS-domain"/>
    <property type="match status" value="2"/>
</dbReference>
<feature type="transmembrane region" description="Helical" evidence="14">
    <location>
        <begin position="609"/>
        <end position="631"/>
    </location>
</feature>
<organism evidence="18 19">
    <name type="scientific">Cherax quadricarinatus</name>
    <name type="common">Australian red claw crayfish</name>
    <dbReference type="NCBI Taxonomy" id="27406"/>
    <lineage>
        <taxon>Eukaryota</taxon>
        <taxon>Metazoa</taxon>
        <taxon>Ecdysozoa</taxon>
        <taxon>Arthropoda</taxon>
        <taxon>Crustacea</taxon>
        <taxon>Multicrustacea</taxon>
        <taxon>Malacostraca</taxon>
        <taxon>Eumalacostraca</taxon>
        <taxon>Eucarida</taxon>
        <taxon>Decapoda</taxon>
        <taxon>Pleocyemata</taxon>
        <taxon>Astacidea</taxon>
        <taxon>Parastacoidea</taxon>
        <taxon>Parastacidae</taxon>
        <taxon>Cherax</taxon>
    </lineage>
</organism>
<keyword evidence="4" id="KW-0677">Repeat</keyword>
<evidence type="ECO:0000256" key="7">
    <source>
        <dbReference type="ARBA" id="ARBA00023065"/>
    </source>
</evidence>
<dbReference type="EMBL" id="JARKIK010000039">
    <property type="protein sequence ID" value="KAK8738711.1"/>
    <property type="molecule type" value="Genomic_DNA"/>
</dbReference>
<gene>
    <name evidence="18" type="ORF">OTU49_017422</name>
</gene>
<evidence type="ECO:0000259" key="17">
    <source>
        <dbReference type="PROSITE" id="PS51371"/>
    </source>
</evidence>
<keyword evidence="2 14" id="KW-0813">Transport</keyword>
<evidence type="ECO:0000256" key="1">
    <source>
        <dbReference type="ARBA" id="ARBA00004141"/>
    </source>
</evidence>